<dbReference type="PRINTS" id="PR00038">
    <property type="entry name" value="HTHLUXR"/>
</dbReference>
<protein>
    <submittedName>
        <fullName evidence="5">Response regulator transcription factor</fullName>
    </submittedName>
</protein>
<comment type="caution">
    <text evidence="5">The sequence shown here is derived from an EMBL/GenBank/DDBJ whole genome shotgun (WGS) entry which is preliminary data.</text>
</comment>
<keyword evidence="2" id="KW-0238">DNA-binding</keyword>
<dbReference type="CDD" id="cd06170">
    <property type="entry name" value="LuxR_C_like"/>
    <property type="match status" value="1"/>
</dbReference>
<organism evidence="5 6">
    <name type="scientific">Actinophytocola glycyrrhizae</name>
    <dbReference type="NCBI Taxonomy" id="2044873"/>
    <lineage>
        <taxon>Bacteria</taxon>
        <taxon>Bacillati</taxon>
        <taxon>Actinomycetota</taxon>
        <taxon>Actinomycetes</taxon>
        <taxon>Pseudonocardiales</taxon>
        <taxon>Pseudonocardiaceae</taxon>
    </lineage>
</organism>
<evidence type="ECO:0000256" key="3">
    <source>
        <dbReference type="ARBA" id="ARBA00023163"/>
    </source>
</evidence>
<gene>
    <name evidence="5" type="ORF">ACFPCV_27510</name>
</gene>
<evidence type="ECO:0000259" key="4">
    <source>
        <dbReference type="PROSITE" id="PS50043"/>
    </source>
</evidence>
<dbReference type="EMBL" id="JBHSIS010000017">
    <property type="protein sequence ID" value="MFC4857261.1"/>
    <property type="molecule type" value="Genomic_DNA"/>
</dbReference>
<name>A0ABV9S9Z8_9PSEU</name>
<evidence type="ECO:0000256" key="2">
    <source>
        <dbReference type="ARBA" id="ARBA00023125"/>
    </source>
</evidence>
<dbReference type="InterPro" id="IPR016032">
    <property type="entry name" value="Sig_transdc_resp-reg_C-effctor"/>
</dbReference>
<dbReference type="Pfam" id="PF00196">
    <property type="entry name" value="GerE"/>
    <property type="match status" value="1"/>
</dbReference>
<keyword evidence="1" id="KW-0805">Transcription regulation</keyword>
<keyword evidence="3" id="KW-0804">Transcription</keyword>
<dbReference type="Gene3D" id="3.40.50.2300">
    <property type="match status" value="1"/>
</dbReference>
<dbReference type="PANTHER" id="PTHR44688:SF16">
    <property type="entry name" value="DNA-BINDING TRANSCRIPTIONAL ACTIVATOR DEVR_DOSR"/>
    <property type="match status" value="1"/>
</dbReference>
<dbReference type="Proteomes" id="UP001595859">
    <property type="component" value="Unassembled WGS sequence"/>
</dbReference>
<feature type="domain" description="HTH luxR-type" evidence="4">
    <location>
        <begin position="141"/>
        <end position="206"/>
    </location>
</feature>
<proteinExistence type="predicted"/>
<dbReference type="SUPFAM" id="SSF46894">
    <property type="entry name" value="C-terminal effector domain of the bipartite response regulators"/>
    <property type="match status" value="1"/>
</dbReference>
<dbReference type="SMART" id="SM00421">
    <property type="entry name" value="HTH_LUXR"/>
    <property type="match status" value="1"/>
</dbReference>
<sequence length="208" mass="22643">MSGRIPVHVHATDAITRSGLRSQLRHEVELDVVDRDRVGDGTVLVVATDTMDEDTLRQLRELNRLGGRNAVLVTSTLDDAALLSAIEVGICALVPRSEATPATLTRLVVKAARGEATLPSDVLGRLLRQVSRLQHNVLVPRGLTVAGLSPRETDVLRLVADGLDTDEIAESLSYSSRTVKNILYGITSRFCLRNRSHAVAYALREGYI</sequence>
<keyword evidence="6" id="KW-1185">Reference proteome</keyword>
<evidence type="ECO:0000313" key="5">
    <source>
        <dbReference type="EMBL" id="MFC4857261.1"/>
    </source>
</evidence>
<dbReference type="PROSITE" id="PS50043">
    <property type="entry name" value="HTH_LUXR_2"/>
    <property type="match status" value="1"/>
</dbReference>
<evidence type="ECO:0000256" key="1">
    <source>
        <dbReference type="ARBA" id="ARBA00023015"/>
    </source>
</evidence>
<reference evidence="6" key="1">
    <citation type="journal article" date="2019" name="Int. J. Syst. Evol. Microbiol.">
        <title>The Global Catalogue of Microorganisms (GCM) 10K type strain sequencing project: providing services to taxonomists for standard genome sequencing and annotation.</title>
        <authorList>
            <consortium name="The Broad Institute Genomics Platform"/>
            <consortium name="The Broad Institute Genome Sequencing Center for Infectious Disease"/>
            <person name="Wu L."/>
            <person name="Ma J."/>
        </authorList>
    </citation>
    <scope>NUCLEOTIDE SEQUENCE [LARGE SCALE GENOMIC DNA]</scope>
    <source>
        <strain evidence="6">ZS-22-S1</strain>
    </source>
</reference>
<dbReference type="InterPro" id="IPR000792">
    <property type="entry name" value="Tscrpt_reg_LuxR_C"/>
</dbReference>
<accession>A0ABV9S9Z8</accession>
<evidence type="ECO:0000313" key="6">
    <source>
        <dbReference type="Proteomes" id="UP001595859"/>
    </source>
</evidence>
<dbReference type="RefSeq" id="WP_378059249.1">
    <property type="nucleotide sequence ID" value="NZ_JBHSIS010000017.1"/>
</dbReference>
<dbReference type="PANTHER" id="PTHR44688">
    <property type="entry name" value="DNA-BINDING TRANSCRIPTIONAL ACTIVATOR DEVR_DOSR"/>
    <property type="match status" value="1"/>
</dbReference>